<dbReference type="InterPro" id="IPR009936">
    <property type="entry name" value="DUF1468"/>
</dbReference>
<dbReference type="Pfam" id="PF07331">
    <property type="entry name" value="TctB"/>
    <property type="match status" value="1"/>
</dbReference>
<keyword evidence="1" id="KW-0812">Transmembrane</keyword>
<evidence type="ECO:0000259" key="2">
    <source>
        <dbReference type="Pfam" id="PF07331"/>
    </source>
</evidence>
<keyword evidence="1" id="KW-1133">Transmembrane helix</keyword>
<dbReference type="AlphaFoldDB" id="A0A8J7FMD4"/>
<sequence length="175" mass="19178">MNTSDLSSSDRQARKTARHDLATGLAILALAGFLFIESLDIPVDLEDAGLSARFFPQAICGLMAVLGAILAFNGARGQSAPDDKTTFDGKIFISKVLPLSVLSFAYVWLFQLFGYTTATLITVYIGSYLFGVRGKAFLLLSPIMSLLFYYLFFGLMGVFEPPAEIFDVMVYLKNL</sequence>
<protein>
    <submittedName>
        <fullName evidence="3">Tripartite tricarboxylate transporter TctB family protein</fullName>
    </submittedName>
</protein>
<evidence type="ECO:0000313" key="3">
    <source>
        <dbReference type="EMBL" id="MBE9398953.1"/>
    </source>
</evidence>
<feature type="domain" description="DUF1468" evidence="2">
    <location>
        <begin position="22"/>
        <end position="159"/>
    </location>
</feature>
<keyword evidence="1" id="KW-0472">Membrane</keyword>
<evidence type="ECO:0000313" key="4">
    <source>
        <dbReference type="Proteomes" id="UP000640333"/>
    </source>
</evidence>
<name>A0A8J7FMD4_9GAMM</name>
<accession>A0A8J7FMD4</accession>
<feature type="transmembrane region" description="Helical" evidence="1">
    <location>
        <begin position="137"/>
        <end position="159"/>
    </location>
</feature>
<feature type="transmembrane region" description="Helical" evidence="1">
    <location>
        <begin position="21"/>
        <end position="39"/>
    </location>
</feature>
<keyword evidence="4" id="KW-1185">Reference proteome</keyword>
<evidence type="ECO:0000256" key="1">
    <source>
        <dbReference type="SAM" id="Phobius"/>
    </source>
</evidence>
<dbReference type="EMBL" id="JADEYS010000020">
    <property type="protein sequence ID" value="MBE9398953.1"/>
    <property type="molecule type" value="Genomic_DNA"/>
</dbReference>
<reference evidence="3" key="1">
    <citation type="submission" date="2020-10" db="EMBL/GenBank/DDBJ databases">
        <title>Bacterium isolated from coastal waters sediment.</title>
        <authorList>
            <person name="Chen R.-J."/>
            <person name="Lu D.-C."/>
            <person name="Zhu K.-L."/>
            <person name="Du Z.-J."/>
        </authorList>
    </citation>
    <scope>NUCLEOTIDE SEQUENCE</scope>
    <source>
        <strain evidence="3">N1Y112</strain>
    </source>
</reference>
<comment type="caution">
    <text evidence="3">The sequence shown here is derived from an EMBL/GenBank/DDBJ whole genome shotgun (WGS) entry which is preliminary data.</text>
</comment>
<feature type="transmembrane region" description="Helical" evidence="1">
    <location>
        <begin position="87"/>
        <end position="106"/>
    </location>
</feature>
<feature type="transmembrane region" description="Helical" evidence="1">
    <location>
        <begin position="54"/>
        <end position="75"/>
    </location>
</feature>
<feature type="transmembrane region" description="Helical" evidence="1">
    <location>
        <begin position="112"/>
        <end position="130"/>
    </location>
</feature>
<gene>
    <name evidence="3" type="ORF">IOQ59_16965</name>
</gene>
<proteinExistence type="predicted"/>
<dbReference type="Proteomes" id="UP000640333">
    <property type="component" value="Unassembled WGS sequence"/>
</dbReference>
<dbReference type="RefSeq" id="WP_193954648.1">
    <property type="nucleotide sequence ID" value="NZ_JADEYS010000020.1"/>
</dbReference>
<organism evidence="3 4">
    <name type="scientific">Pontibacterium sinense</name>
    <dbReference type="NCBI Taxonomy" id="2781979"/>
    <lineage>
        <taxon>Bacteria</taxon>
        <taxon>Pseudomonadati</taxon>
        <taxon>Pseudomonadota</taxon>
        <taxon>Gammaproteobacteria</taxon>
        <taxon>Oceanospirillales</taxon>
        <taxon>Oceanospirillaceae</taxon>
        <taxon>Pontibacterium</taxon>
    </lineage>
</organism>